<gene>
    <name evidence="1" type="ORF">pmac_cds_807</name>
</gene>
<evidence type="ECO:0000313" key="1">
    <source>
        <dbReference type="EMBL" id="AVK77495.1"/>
    </source>
</evidence>
<dbReference type="InterPro" id="IPR043849">
    <property type="entry name" value="DUF5859"/>
</dbReference>
<dbReference type="EMBL" id="MG011691">
    <property type="protein sequence ID" value="AVK77495.1"/>
    <property type="molecule type" value="Genomic_DNA"/>
</dbReference>
<organism evidence="1">
    <name type="scientific">Pandoravirus macleodensis</name>
    <dbReference type="NCBI Taxonomy" id="2107707"/>
    <lineage>
        <taxon>Viruses</taxon>
        <taxon>Pandoravirus</taxon>
    </lineage>
</organism>
<sequence length="228" mass="24658">MKPSTFPAARVPIALALLALVLVIGAAAQPQAGGRPCRPRPGNGNVNAPYDVSCPRNYYTRAGLARTEPFKGNNLGWFNCSGSAALHDAVTGQQITSFALPDFNLQTLYDDTCGCWMTTNSLTEYVVREYGTGMPGHSLEGSCFEYEFDPMDGSGQPLKTVARSTNVGLLHRDVSYLHAKTGVLAGQQTVLLNARGDEMVLLRLYDPVTGVPTFVQNVVCHKYASQPW</sequence>
<proteinExistence type="predicted"/>
<protein>
    <submittedName>
        <fullName evidence="1">Uncharacterized protein</fullName>
    </submittedName>
</protein>
<reference evidence="1" key="1">
    <citation type="journal article" date="2018" name="Nat. Commun.">
        <title>Diversity and evolution of the emerging Pandoraviridae family.</title>
        <authorList>
            <person name="Legendre M."/>
            <person name="Fabre E."/>
            <person name="Poirot O."/>
            <person name="Jeudy S."/>
            <person name="Lartigue A."/>
            <person name="Alempic J.M."/>
            <person name="Beucher L."/>
            <person name="Philippe N."/>
            <person name="Bertaux L."/>
            <person name="Christo-Foroux E."/>
            <person name="Labadie K."/>
            <person name="Coute Y."/>
            <person name="Abergel C."/>
            <person name="Claverie J.M."/>
        </authorList>
    </citation>
    <scope>NUCLEOTIDE SEQUENCE [LARGE SCALE GENOMIC DNA]</scope>
    <source>
        <strain evidence="1">Macleodensis</strain>
    </source>
</reference>
<accession>A0A2U7UGG5</accession>
<dbReference type="Proteomes" id="UP000249758">
    <property type="component" value="Segment"/>
</dbReference>
<dbReference type="Pfam" id="PF19177">
    <property type="entry name" value="DUF5859"/>
    <property type="match status" value="1"/>
</dbReference>
<dbReference type="GeneID" id="36841950"/>
<dbReference type="RefSeq" id="YP_009481491.1">
    <property type="nucleotide sequence ID" value="NC_037665.1"/>
</dbReference>
<name>A0A2U7UGG5_9VIRU</name>
<dbReference type="KEGG" id="vg:36841950"/>